<dbReference type="CDD" id="cd14281">
    <property type="entry name" value="UBA2_Rad23_like"/>
    <property type="match status" value="1"/>
</dbReference>
<evidence type="ECO:0000259" key="2">
    <source>
        <dbReference type="PROSITE" id="PS50030"/>
    </source>
</evidence>
<sequence length="121" mass="12996">MLQQRPEMLEGLLQNPEALQQLLQAPEVQQMLQSPEVQEQLGLTPEMMAAMMGGLGGMGGGGGGGMMGAVQAQLNDEDEEAIQRLMALGFQRAIVIQAFLACDKNENLAANFLFDQGSDLM</sequence>
<evidence type="ECO:0000313" key="3">
    <source>
        <dbReference type="EMBL" id="CAE0570607.1"/>
    </source>
</evidence>
<dbReference type="PANTHER" id="PTHR10621">
    <property type="entry name" value="UV EXCISION REPAIR PROTEIN RAD23"/>
    <property type="match status" value="1"/>
</dbReference>
<dbReference type="InterPro" id="IPR015940">
    <property type="entry name" value="UBA"/>
</dbReference>
<dbReference type="GO" id="GO:0006289">
    <property type="term" value="P:nucleotide-excision repair"/>
    <property type="evidence" value="ECO:0007669"/>
    <property type="project" value="UniProtKB-UniRule"/>
</dbReference>
<comment type="function">
    <text evidence="1">Multiubiquitin chain receptor involved in modulation of proteasomal degradation. Involved in nucleotide excision repair.</text>
</comment>
<dbReference type="GO" id="GO:0043130">
    <property type="term" value="F:ubiquitin binding"/>
    <property type="evidence" value="ECO:0007669"/>
    <property type="project" value="UniProtKB-UniRule"/>
</dbReference>
<dbReference type="PROSITE" id="PS50030">
    <property type="entry name" value="UBA"/>
    <property type="match status" value="1"/>
</dbReference>
<comment type="similarity">
    <text evidence="1">Belongs to the RAD23 family.</text>
</comment>
<evidence type="ECO:0000256" key="1">
    <source>
        <dbReference type="RuleBase" id="RU367049"/>
    </source>
</evidence>
<dbReference type="Gene3D" id="1.10.8.10">
    <property type="entry name" value="DNA helicase RuvA subunit, C-terminal domain"/>
    <property type="match status" value="1"/>
</dbReference>
<dbReference type="InterPro" id="IPR004806">
    <property type="entry name" value="Rad23"/>
</dbReference>
<dbReference type="GO" id="GO:0003684">
    <property type="term" value="F:damaged DNA binding"/>
    <property type="evidence" value="ECO:0007669"/>
    <property type="project" value="UniProtKB-UniRule"/>
</dbReference>
<dbReference type="GO" id="GO:0070628">
    <property type="term" value="F:proteasome binding"/>
    <property type="evidence" value="ECO:0007669"/>
    <property type="project" value="TreeGrafter"/>
</dbReference>
<comment type="subcellular location">
    <subcellularLocation>
        <location evidence="1">Nucleus</location>
    </subcellularLocation>
    <subcellularLocation>
        <location evidence="1">Cytoplasm</location>
    </subcellularLocation>
</comment>
<dbReference type="SUPFAM" id="SSF46934">
    <property type="entry name" value="UBA-like"/>
    <property type="match status" value="1"/>
</dbReference>
<gene>
    <name evidence="3" type="ORF">EHUX00137_LOCUS30287</name>
</gene>
<dbReference type="GO" id="GO:0005829">
    <property type="term" value="C:cytosol"/>
    <property type="evidence" value="ECO:0007669"/>
    <property type="project" value="TreeGrafter"/>
</dbReference>
<organism evidence="3">
    <name type="scientific">Emiliania huxleyi</name>
    <name type="common">Coccolithophore</name>
    <name type="synonym">Pontosphaera huxleyi</name>
    <dbReference type="NCBI Taxonomy" id="2903"/>
    <lineage>
        <taxon>Eukaryota</taxon>
        <taxon>Haptista</taxon>
        <taxon>Haptophyta</taxon>
        <taxon>Prymnesiophyceae</taxon>
        <taxon>Isochrysidales</taxon>
        <taxon>Noelaerhabdaceae</taxon>
        <taxon>Emiliania</taxon>
    </lineage>
</organism>
<dbReference type="PANTHER" id="PTHR10621:SF0">
    <property type="entry name" value="UV EXCISION REPAIR PROTEIN RAD23"/>
    <property type="match status" value="1"/>
</dbReference>
<dbReference type="GO" id="GO:0043161">
    <property type="term" value="P:proteasome-mediated ubiquitin-dependent protein catabolic process"/>
    <property type="evidence" value="ECO:0007669"/>
    <property type="project" value="UniProtKB-UniRule"/>
</dbReference>
<dbReference type="SMART" id="SM00165">
    <property type="entry name" value="UBA"/>
    <property type="match status" value="1"/>
</dbReference>
<name>A0A7S3T0T7_EMIHU</name>
<keyword evidence="1" id="KW-0234">DNA repair</keyword>
<dbReference type="EMBL" id="HBIR01038847">
    <property type="protein sequence ID" value="CAE0570607.1"/>
    <property type="molecule type" value="Transcribed_RNA"/>
</dbReference>
<dbReference type="GO" id="GO:0031593">
    <property type="term" value="F:polyubiquitin modification-dependent protein binding"/>
    <property type="evidence" value="ECO:0007669"/>
    <property type="project" value="UniProtKB-UniRule"/>
</dbReference>
<feature type="domain" description="UBA" evidence="2">
    <location>
        <begin position="76"/>
        <end position="116"/>
    </location>
</feature>
<keyword evidence="1" id="KW-0227">DNA damage</keyword>
<dbReference type="FunFam" id="1.10.8.10:FF:000002">
    <property type="entry name" value="UV excision repair protein RAD23 homolog"/>
    <property type="match status" value="1"/>
</dbReference>
<dbReference type="GO" id="GO:0005654">
    <property type="term" value="C:nucleoplasm"/>
    <property type="evidence" value="ECO:0007669"/>
    <property type="project" value="TreeGrafter"/>
</dbReference>
<protein>
    <recommendedName>
        <fullName evidence="1">UV excision repair protein RAD23</fullName>
    </recommendedName>
</protein>
<dbReference type="AlphaFoldDB" id="A0A7S3T0T7"/>
<dbReference type="InterPro" id="IPR009060">
    <property type="entry name" value="UBA-like_sf"/>
</dbReference>
<dbReference type="Pfam" id="PF00627">
    <property type="entry name" value="UBA"/>
    <property type="match status" value="1"/>
</dbReference>
<dbReference type="PRINTS" id="PR01839">
    <property type="entry name" value="RAD23PROTEIN"/>
</dbReference>
<reference evidence="3" key="1">
    <citation type="submission" date="2021-01" db="EMBL/GenBank/DDBJ databases">
        <authorList>
            <person name="Corre E."/>
            <person name="Pelletier E."/>
            <person name="Niang G."/>
            <person name="Scheremetjew M."/>
            <person name="Finn R."/>
            <person name="Kale V."/>
            <person name="Holt S."/>
            <person name="Cochrane G."/>
            <person name="Meng A."/>
            <person name="Brown T."/>
            <person name="Cohen L."/>
        </authorList>
    </citation>
    <scope>NUCLEOTIDE SEQUENCE</scope>
    <source>
        <strain evidence="3">379</strain>
    </source>
</reference>
<proteinExistence type="inferred from homology"/>
<accession>A0A7S3T0T7</accession>
<keyword evidence="1" id="KW-0539">Nucleus</keyword>
<keyword evidence="1" id="KW-0963">Cytoplasm</keyword>